<dbReference type="Proteomes" id="UP000547011">
    <property type="component" value="Unassembled WGS sequence"/>
</dbReference>
<keyword evidence="3" id="KW-1185">Reference proteome</keyword>
<reference evidence="2 3" key="1">
    <citation type="submission" date="2020-08" db="EMBL/GenBank/DDBJ databases">
        <title>Genomic Encyclopedia of Type Strains, Phase IV (KMG-IV): sequencing the most valuable type-strain genomes for metagenomic binning, comparative biology and taxonomic classification.</title>
        <authorList>
            <person name="Goeker M."/>
        </authorList>
    </citation>
    <scope>NUCLEOTIDE SEQUENCE [LARGE SCALE GENOMIC DNA]</scope>
    <source>
        <strain evidence="2 3">DSM 23447</strain>
    </source>
</reference>
<accession>A0A7W6IL13</accession>
<dbReference type="RefSeq" id="WP_183310305.1">
    <property type="nucleotide sequence ID" value="NZ_JACIEW010000002.1"/>
</dbReference>
<evidence type="ECO:0000313" key="2">
    <source>
        <dbReference type="EMBL" id="MBB4051558.1"/>
    </source>
</evidence>
<evidence type="ECO:0000259" key="1">
    <source>
        <dbReference type="Pfam" id="PF07883"/>
    </source>
</evidence>
<dbReference type="PANTHER" id="PTHR36440:SF1">
    <property type="entry name" value="PUTATIVE (AFU_ORTHOLOGUE AFUA_8G07350)-RELATED"/>
    <property type="match status" value="1"/>
</dbReference>
<dbReference type="SUPFAM" id="SSF51182">
    <property type="entry name" value="RmlC-like cupins"/>
    <property type="match status" value="1"/>
</dbReference>
<dbReference type="GO" id="GO:0016853">
    <property type="term" value="F:isomerase activity"/>
    <property type="evidence" value="ECO:0007669"/>
    <property type="project" value="UniProtKB-KW"/>
</dbReference>
<dbReference type="InterPro" id="IPR014710">
    <property type="entry name" value="RmlC-like_jellyroll"/>
</dbReference>
<dbReference type="InterPro" id="IPR011051">
    <property type="entry name" value="RmlC_Cupin_sf"/>
</dbReference>
<keyword evidence="2" id="KW-0413">Isomerase</keyword>
<organism evidence="2 3">
    <name type="scientific">Devosia subaequoris</name>
    <dbReference type="NCBI Taxonomy" id="395930"/>
    <lineage>
        <taxon>Bacteria</taxon>
        <taxon>Pseudomonadati</taxon>
        <taxon>Pseudomonadota</taxon>
        <taxon>Alphaproteobacteria</taxon>
        <taxon>Hyphomicrobiales</taxon>
        <taxon>Devosiaceae</taxon>
        <taxon>Devosia</taxon>
    </lineage>
</organism>
<gene>
    <name evidence="2" type="ORF">GGR20_001194</name>
</gene>
<dbReference type="InterPro" id="IPR053146">
    <property type="entry name" value="QDO-like"/>
</dbReference>
<dbReference type="Gene3D" id="2.60.120.10">
    <property type="entry name" value="Jelly Rolls"/>
    <property type="match status" value="1"/>
</dbReference>
<dbReference type="EMBL" id="JACIEW010000002">
    <property type="protein sequence ID" value="MBB4051558.1"/>
    <property type="molecule type" value="Genomic_DNA"/>
</dbReference>
<dbReference type="AlphaFoldDB" id="A0A7W6IL13"/>
<comment type="caution">
    <text evidence="2">The sequence shown here is derived from an EMBL/GenBank/DDBJ whole genome shotgun (WGS) entry which is preliminary data.</text>
</comment>
<sequence>MNASEESLAPFARQSGEGEAWWWLGSLAIIKAARKETGGRFTLVEVTENEGETPLHVHHREDETFFVLEGEIEFEVDGKPIKAGPGMTIFGPRGIPHSYRVRKGPARMLFLLTPGGFEDLIRASSVPAKALRIPTEQDAIADFEALPAIALRYGCEMLG</sequence>
<feature type="domain" description="Cupin type-2" evidence="1">
    <location>
        <begin position="43"/>
        <end position="110"/>
    </location>
</feature>
<name>A0A7W6IL13_9HYPH</name>
<dbReference type="InterPro" id="IPR013096">
    <property type="entry name" value="Cupin_2"/>
</dbReference>
<dbReference type="PANTHER" id="PTHR36440">
    <property type="entry name" value="PUTATIVE (AFU_ORTHOLOGUE AFUA_8G07350)-RELATED"/>
    <property type="match status" value="1"/>
</dbReference>
<proteinExistence type="predicted"/>
<dbReference type="Pfam" id="PF07883">
    <property type="entry name" value="Cupin_2"/>
    <property type="match status" value="1"/>
</dbReference>
<protein>
    <submittedName>
        <fullName evidence="2">Mannose-6-phosphate isomerase-like protein (Cupin superfamily)</fullName>
    </submittedName>
</protein>
<evidence type="ECO:0000313" key="3">
    <source>
        <dbReference type="Proteomes" id="UP000547011"/>
    </source>
</evidence>
<dbReference type="CDD" id="cd02215">
    <property type="entry name" value="cupin_QDO_N_C"/>
    <property type="match status" value="1"/>
</dbReference>